<dbReference type="CDD" id="cd16765">
    <property type="entry name" value="RING-HC_TIF1beta"/>
    <property type="match status" value="1"/>
</dbReference>
<dbReference type="OrthoDB" id="1870062at2759"/>
<evidence type="ECO:0000313" key="9">
    <source>
        <dbReference type="Proteomes" id="UP000549157"/>
    </source>
</evidence>
<feature type="domain" description="RING-type" evidence="6">
    <location>
        <begin position="28"/>
        <end position="75"/>
    </location>
</feature>
<dbReference type="InterPro" id="IPR003649">
    <property type="entry name" value="Bbox_C"/>
</dbReference>
<dbReference type="InterPro" id="IPR042713">
    <property type="entry name" value="TIF1beta_RING-HC"/>
</dbReference>
<evidence type="ECO:0000259" key="6">
    <source>
        <dbReference type="PROSITE" id="PS50089"/>
    </source>
</evidence>
<dbReference type="GO" id="GO:0000785">
    <property type="term" value="C:chromatin"/>
    <property type="evidence" value="ECO:0007669"/>
    <property type="project" value="TreeGrafter"/>
</dbReference>
<reference evidence="8 9" key="1">
    <citation type="submission" date="2019-09" db="EMBL/GenBank/DDBJ databases">
        <title>Bird 10,000 Genomes (B10K) Project - Family phase.</title>
        <authorList>
            <person name="Zhang G."/>
        </authorList>
    </citation>
    <scope>NUCLEOTIDE SEQUENCE [LARGE SCALE GENOMIC DNA]</scope>
    <source>
        <strain evidence="8">B10K-DU-001-36</strain>
        <tissue evidence="8">Muscle</tissue>
    </source>
</reference>
<dbReference type="Pfam" id="PF14634">
    <property type="entry name" value="zf-RING_5"/>
    <property type="match status" value="1"/>
</dbReference>
<dbReference type="Gene3D" id="4.10.830.40">
    <property type="match status" value="1"/>
</dbReference>
<dbReference type="PANTHER" id="PTHR45915">
    <property type="entry name" value="TRANSCRIPTION INTERMEDIARY FACTOR"/>
    <property type="match status" value="1"/>
</dbReference>
<dbReference type="InterPro" id="IPR017907">
    <property type="entry name" value="Znf_RING_CS"/>
</dbReference>
<dbReference type="Pfam" id="PF00643">
    <property type="entry name" value="zf-B_box"/>
    <property type="match status" value="2"/>
</dbReference>
<keyword evidence="3 5" id="KW-0863">Zinc-finger</keyword>
<evidence type="ECO:0000256" key="4">
    <source>
        <dbReference type="ARBA" id="ARBA00022833"/>
    </source>
</evidence>
<gene>
    <name evidence="8" type="primary">Trim28_0</name>
    <name evidence="8" type="ORF">ZOSHYP_R11327</name>
</gene>
<evidence type="ECO:0000256" key="5">
    <source>
        <dbReference type="PROSITE-ProRule" id="PRU00024"/>
    </source>
</evidence>
<evidence type="ECO:0000256" key="3">
    <source>
        <dbReference type="ARBA" id="ARBA00022771"/>
    </source>
</evidence>
<sequence>MSVPVAAGNGPAVKGAEPPEPLGLLELCGACRERLRPQREPRLLPCLHSVCRGCLGAAPGAAGSDGQVFSCPVCHQQCPLGDIMENFFLQDSGAGAAPGQGTGQSCTSCEDNAAATRFCLECAEPLCDTCVEAHQRVRYTRDHTVRALVVPVPVPEAVPGPCPAHPPEPLSLFCGACETLTCHLCHLGAHRHHPFQPLEEAVRQQRSALSALLQRLGDRHAALQRSTRELRAFIRRVSDVQQRVQVEVKMAILQIMKELNKRGRVLVSDAQRVTEGQQERLERQHRALSRAQRQQEHVLRFTARALDSAHGTALLLSRRLIQSQLLQALRVMVEPLEPQGDMKFQWDLQAWTKSAESFG</sequence>
<name>A0A7L2KQS2_9PASS</name>
<feature type="non-terminal residue" evidence="8">
    <location>
        <position position="359"/>
    </location>
</feature>
<organism evidence="8 9">
    <name type="scientific">Zosterops hypoxanthus</name>
    <dbReference type="NCBI Taxonomy" id="2485327"/>
    <lineage>
        <taxon>Eukaryota</taxon>
        <taxon>Metazoa</taxon>
        <taxon>Chordata</taxon>
        <taxon>Craniata</taxon>
        <taxon>Vertebrata</taxon>
        <taxon>Euteleostomi</taxon>
        <taxon>Archelosauria</taxon>
        <taxon>Archosauria</taxon>
        <taxon>Dinosauria</taxon>
        <taxon>Saurischia</taxon>
        <taxon>Theropoda</taxon>
        <taxon>Coelurosauria</taxon>
        <taxon>Aves</taxon>
        <taxon>Neognathae</taxon>
        <taxon>Neoaves</taxon>
        <taxon>Telluraves</taxon>
        <taxon>Australaves</taxon>
        <taxon>Passeriformes</taxon>
        <taxon>Sylvioidea</taxon>
        <taxon>Zosteropidae</taxon>
        <taxon>Zosterops</taxon>
    </lineage>
</organism>
<dbReference type="GO" id="GO:0005634">
    <property type="term" value="C:nucleus"/>
    <property type="evidence" value="ECO:0007669"/>
    <property type="project" value="UniProtKB-SubCell"/>
</dbReference>
<evidence type="ECO:0000256" key="2">
    <source>
        <dbReference type="ARBA" id="ARBA00022723"/>
    </source>
</evidence>
<dbReference type="SUPFAM" id="SSF57850">
    <property type="entry name" value="RING/U-box"/>
    <property type="match status" value="1"/>
</dbReference>
<evidence type="ECO:0000313" key="8">
    <source>
        <dbReference type="EMBL" id="NXR37643.1"/>
    </source>
</evidence>
<feature type="non-terminal residue" evidence="8">
    <location>
        <position position="1"/>
    </location>
</feature>
<dbReference type="InterPro" id="IPR000315">
    <property type="entry name" value="Znf_B-box"/>
</dbReference>
<dbReference type="EMBL" id="VWYL01019500">
    <property type="protein sequence ID" value="NXR37643.1"/>
    <property type="molecule type" value="Genomic_DNA"/>
</dbReference>
<dbReference type="GO" id="GO:0008270">
    <property type="term" value="F:zinc ion binding"/>
    <property type="evidence" value="ECO:0007669"/>
    <property type="project" value="UniProtKB-KW"/>
</dbReference>
<keyword evidence="2" id="KW-0479">Metal-binding</keyword>
<accession>A0A7L2KQS2</accession>
<feature type="domain" description="B box-type" evidence="7">
    <location>
        <begin position="162"/>
        <end position="198"/>
    </location>
</feature>
<dbReference type="AlphaFoldDB" id="A0A7L2KQS2"/>
<dbReference type="SUPFAM" id="SSF57845">
    <property type="entry name" value="B-box zinc-binding domain"/>
    <property type="match status" value="1"/>
</dbReference>
<comment type="subcellular location">
    <subcellularLocation>
        <location evidence="1">Nucleus</location>
    </subcellularLocation>
</comment>
<evidence type="ECO:0000256" key="1">
    <source>
        <dbReference type="ARBA" id="ARBA00004123"/>
    </source>
</evidence>
<keyword evidence="4" id="KW-0862">Zinc</keyword>
<evidence type="ECO:0000259" key="7">
    <source>
        <dbReference type="PROSITE" id="PS50119"/>
    </source>
</evidence>
<dbReference type="InterPro" id="IPR013083">
    <property type="entry name" value="Znf_RING/FYVE/PHD"/>
</dbReference>
<dbReference type="Gene3D" id="3.30.160.60">
    <property type="entry name" value="Classic Zinc Finger"/>
    <property type="match status" value="1"/>
</dbReference>
<dbReference type="PROSITE" id="PS50089">
    <property type="entry name" value="ZF_RING_2"/>
    <property type="match status" value="1"/>
</dbReference>
<dbReference type="PANTHER" id="PTHR45915:SF8">
    <property type="entry name" value="TRIPARTITE MOTIF CONTAINING 28"/>
    <property type="match status" value="1"/>
</dbReference>
<protein>
    <submittedName>
        <fullName evidence="8">TIF1B factor</fullName>
    </submittedName>
</protein>
<comment type="caution">
    <text evidence="8">The sequence shown here is derived from an EMBL/GenBank/DDBJ whole genome shotgun (WGS) entry which is preliminary data.</text>
</comment>
<dbReference type="InterPro" id="IPR001841">
    <property type="entry name" value="Znf_RING"/>
</dbReference>
<dbReference type="SMART" id="SM00184">
    <property type="entry name" value="RING"/>
    <property type="match status" value="1"/>
</dbReference>
<dbReference type="SMART" id="SM00502">
    <property type="entry name" value="BBC"/>
    <property type="match status" value="1"/>
</dbReference>
<proteinExistence type="predicted"/>
<dbReference type="SMART" id="SM00336">
    <property type="entry name" value="BBOX"/>
    <property type="match status" value="2"/>
</dbReference>
<dbReference type="PROSITE" id="PS00518">
    <property type="entry name" value="ZF_RING_1"/>
    <property type="match status" value="1"/>
</dbReference>
<dbReference type="Proteomes" id="UP000549157">
    <property type="component" value="Unassembled WGS sequence"/>
</dbReference>
<feature type="domain" description="B box-type" evidence="7">
    <location>
        <begin position="106"/>
        <end position="148"/>
    </location>
</feature>
<dbReference type="PROSITE" id="PS50119">
    <property type="entry name" value="ZF_BBOX"/>
    <property type="match status" value="2"/>
</dbReference>
<keyword evidence="9" id="KW-1185">Reference proteome</keyword>
<dbReference type="Gene3D" id="3.30.40.10">
    <property type="entry name" value="Zinc/RING finger domain, C3HC4 (zinc finger)"/>
    <property type="match status" value="1"/>
</dbReference>